<comment type="caution">
    <text evidence="1">The sequence shown here is derived from an EMBL/GenBank/DDBJ whole genome shotgun (WGS) entry which is preliminary data.</text>
</comment>
<dbReference type="Proteomes" id="UP000793456">
    <property type="component" value="Chromosome XXIV"/>
</dbReference>
<evidence type="ECO:0000313" key="2">
    <source>
        <dbReference type="Proteomes" id="UP000793456"/>
    </source>
</evidence>
<reference evidence="1" key="1">
    <citation type="submission" date="2018-11" db="EMBL/GenBank/DDBJ databases">
        <title>The sequence and de novo assembly of Larimichthys crocea genome using PacBio and Hi-C technologies.</title>
        <authorList>
            <person name="Xu P."/>
            <person name="Chen B."/>
            <person name="Zhou Z."/>
            <person name="Ke Q."/>
            <person name="Wu Y."/>
            <person name="Bai H."/>
            <person name="Pu F."/>
        </authorList>
    </citation>
    <scope>NUCLEOTIDE SEQUENCE</scope>
    <source>
        <tissue evidence="1">Muscle</tissue>
    </source>
</reference>
<name>A0ACD3Q4T3_LARCR</name>
<sequence length="109" mass="11829">MMTSAVQCIIILACTAILTSSGAKVICCLNKTKTVRVPFSHIVSATEYPPSPYCNNKEVIITLKNGRRVSLDPNERYTKAVLKWLKARDAAKNTIASKATTAPETQTAS</sequence>
<dbReference type="EMBL" id="CM011697">
    <property type="protein sequence ID" value="TMS02175.1"/>
    <property type="molecule type" value="Genomic_DNA"/>
</dbReference>
<gene>
    <name evidence="1" type="ORF">E3U43_007715</name>
</gene>
<keyword evidence="2" id="KW-1185">Reference proteome</keyword>
<protein>
    <submittedName>
        <fullName evidence="1">Uncharacterized protein</fullName>
    </submittedName>
</protein>
<proteinExistence type="predicted"/>
<organism evidence="1 2">
    <name type="scientific">Larimichthys crocea</name>
    <name type="common">Large yellow croaker</name>
    <name type="synonym">Pseudosciaena crocea</name>
    <dbReference type="NCBI Taxonomy" id="215358"/>
    <lineage>
        <taxon>Eukaryota</taxon>
        <taxon>Metazoa</taxon>
        <taxon>Chordata</taxon>
        <taxon>Craniata</taxon>
        <taxon>Vertebrata</taxon>
        <taxon>Euteleostomi</taxon>
        <taxon>Actinopterygii</taxon>
        <taxon>Neopterygii</taxon>
        <taxon>Teleostei</taxon>
        <taxon>Neoteleostei</taxon>
        <taxon>Acanthomorphata</taxon>
        <taxon>Eupercaria</taxon>
        <taxon>Sciaenidae</taxon>
        <taxon>Larimichthys</taxon>
    </lineage>
</organism>
<evidence type="ECO:0000313" key="1">
    <source>
        <dbReference type="EMBL" id="TMS02175.1"/>
    </source>
</evidence>
<accession>A0ACD3Q4T3</accession>